<dbReference type="AlphaFoldDB" id="A0AA36A0I2"/>
<keyword evidence="2" id="KW-1185">Reference proteome</keyword>
<dbReference type="Gene3D" id="3.40.50.10490">
    <property type="entry name" value="Glucose-6-phosphate isomerase like protein, domain 1"/>
    <property type="match status" value="1"/>
</dbReference>
<gene>
    <name evidence="1" type="ORF">LSALG_LOCUS40781</name>
</gene>
<dbReference type="GO" id="GO:1901135">
    <property type="term" value="P:carbohydrate derivative metabolic process"/>
    <property type="evidence" value="ECO:0007669"/>
    <property type="project" value="InterPro"/>
</dbReference>
<protein>
    <submittedName>
        <fullName evidence="1">Uncharacterized protein</fullName>
    </submittedName>
</protein>
<evidence type="ECO:0000313" key="1">
    <source>
        <dbReference type="EMBL" id="CAI9302286.1"/>
    </source>
</evidence>
<reference evidence="1" key="1">
    <citation type="submission" date="2023-04" db="EMBL/GenBank/DDBJ databases">
        <authorList>
            <person name="Vijverberg K."/>
            <person name="Xiong W."/>
            <person name="Schranz E."/>
        </authorList>
    </citation>
    <scope>NUCLEOTIDE SEQUENCE</scope>
</reference>
<dbReference type="InterPro" id="IPR046348">
    <property type="entry name" value="SIS_dom_sf"/>
</dbReference>
<dbReference type="PANTHER" id="PTHR46366:SF1">
    <property type="entry name" value="PDZ DOMAIN-CONTAINING PROTEIN C1685.05"/>
    <property type="match status" value="1"/>
</dbReference>
<proteinExistence type="predicted"/>
<accession>A0AA36A0I2</accession>
<dbReference type="Proteomes" id="UP001177003">
    <property type="component" value="Chromosome 9"/>
</dbReference>
<sequence>MLSRGGPLVVMFLFQLYNRLVQTNIPQLLPLMVAAISVPGPEKTVSFLIYLLKIFADYIRPHEESICKSIVNLLITCSDYVSIRKVADVVLQENQTFDLSMVLHLVTMLSDMESYGPKGSFWYQRWFKWVPVVDWQGGAIALNVGSKSSRASTFFLPLERVPCGPAHNKLESGDVSICMNNEVTTQFLKKETLLDNSVDQNIDLELEKGRLKVMCTEGDATTVCGPSCRVIEVPLVVDYLQHVVNIVPLHLLAYHLTVLRGYNVDQPTNLAKSVTAE</sequence>
<dbReference type="SUPFAM" id="SSF53697">
    <property type="entry name" value="SIS domain"/>
    <property type="match status" value="1"/>
</dbReference>
<dbReference type="PANTHER" id="PTHR46366">
    <property type="entry name" value="PRO-APOPTOTIC SERINE PROTEASE NMA111"/>
    <property type="match status" value="1"/>
</dbReference>
<name>A0AA36A0I2_LACSI</name>
<dbReference type="GO" id="GO:0097367">
    <property type="term" value="F:carbohydrate derivative binding"/>
    <property type="evidence" value="ECO:0007669"/>
    <property type="project" value="InterPro"/>
</dbReference>
<organism evidence="1 2">
    <name type="scientific">Lactuca saligna</name>
    <name type="common">Willowleaf lettuce</name>
    <dbReference type="NCBI Taxonomy" id="75948"/>
    <lineage>
        <taxon>Eukaryota</taxon>
        <taxon>Viridiplantae</taxon>
        <taxon>Streptophyta</taxon>
        <taxon>Embryophyta</taxon>
        <taxon>Tracheophyta</taxon>
        <taxon>Spermatophyta</taxon>
        <taxon>Magnoliopsida</taxon>
        <taxon>eudicotyledons</taxon>
        <taxon>Gunneridae</taxon>
        <taxon>Pentapetalae</taxon>
        <taxon>asterids</taxon>
        <taxon>campanulids</taxon>
        <taxon>Asterales</taxon>
        <taxon>Asteraceae</taxon>
        <taxon>Cichorioideae</taxon>
        <taxon>Cichorieae</taxon>
        <taxon>Lactucinae</taxon>
        <taxon>Lactuca</taxon>
    </lineage>
</organism>
<dbReference type="EMBL" id="OX465085">
    <property type="protein sequence ID" value="CAI9302286.1"/>
    <property type="molecule type" value="Genomic_DNA"/>
</dbReference>
<evidence type="ECO:0000313" key="2">
    <source>
        <dbReference type="Proteomes" id="UP001177003"/>
    </source>
</evidence>